<accession>A0A7Y8CZP2</accession>
<keyword evidence="4" id="KW-0732">Signal</keyword>
<dbReference type="InterPro" id="IPR013974">
    <property type="entry name" value="SAF"/>
</dbReference>
<dbReference type="GO" id="GO:0044780">
    <property type="term" value="P:bacterial-type flagellum assembly"/>
    <property type="evidence" value="ECO:0007669"/>
    <property type="project" value="InterPro"/>
</dbReference>
<proteinExistence type="inferred from homology"/>
<feature type="domain" description="SAF" evidence="8">
    <location>
        <begin position="93"/>
        <end position="155"/>
    </location>
</feature>
<dbReference type="Gene3D" id="3.90.1210.10">
    <property type="entry name" value="Antifreeze-like/N-acetylneuraminic acid synthase C-terminal domain"/>
    <property type="match status" value="1"/>
</dbReference>
<evidence type="ECO:0000256" key="5">
    <source>
        <dbReference type="ARBA" id="ARBA00022764"/>
    </source>
</evidence>
<evidence type="ECO:0000256" key="3">
    <source>
        <dbReference type="ARBA" id="ARBA00014754"/>
    </source>
</evidence>
<protein>
    <recommendedName>
        <fullName evidence="3 7">Flagella basal body P-ring formation protein FlgA</fullName>
    </recommendedName>
</protein>
<evidence type="ECO:0000256" key="6">
    <source>
        <dbReference type="ARBA" id="ARBA00025643"/>
    </source>
</evidence>
<gene>
    <name evidence="9" type="primary">flgA</name>
    <name evidence="9" type="ORF">HX798_00325</name>
</gene>
<dbReference type="InterPro" id="IPR036732">
    <property type="entry name" value="AFP_Neu5c_C_sf"/>
</dbReference>
<dbReference type="CDD" id="cd11614">
    <property type="entry name" value="SAF_CpaB_FlgA_like"/>
    <property type="match status" value="1"/>
</dbReference>
<dbReference type="Pfam" id="PF13144">
    <property type="entry name" value="ChapFlgA"/>
    <property type="match status" value="1"/>
</dbReference>
<organism evidence="9 10">
    <name type="scientific">Pseudomonas putida</name>
    <name type="common">Arthrobacter siderocapsulatus</name>
    <dbReference type="NCBI Taxonomy" id="303"/>
    <lineage>
        <taxon>Bacteria</taxon>
        <taxon>Pseudomonadati</taxon>
        <taxon>Pseudomonadota</taxon>
        <taxon>Gammaproteobacteria</taxon>
        <taxon>Pseudomonadales</taxon>
        <taxon>Pseudomonadaceae</taxon>
        <taxon>Pseudomonas</taxon>
    </lineage>
</organism>
<evidence type="ECO:0000256" key="1">
    <source>
        <dbReference type="ARBA" id="ARBA00004418"/>
    </source>
</evidence>
<dbReference type="SMART" id="SM00858">
    <property type="entry name" value="SAF"/>
    <property type="match status" value="1"/>
</dbReference>
<evidence type="ECO:0000259" key="8">
    <source>
        <dbReference type="SMART" id="SM00858"/>
    </source>
</evidence>
<comment type="caution">
    <text evidence="9">The sequence shown here is derived from an EMBL/GenBank/DDBJ whole genome shotgun (WGS) entry which is preliminary data.</text>
</comment>
<evidence type="ECO:0000256" key="4">
    <source>
        <dbReference type="ARBA" id="ARBA00022729"/>
    </source>
</evidence>
<reference evidence="9 10" key="1">
    <citation type="submission" date="2020-04" db="EMBL/GenBank/DDBJ databases">
        <title>Molecular characterization of pseudomonads from Agaricus bisporus reveal novel blotch 2 pathogens in Western Europe.</title>
        <authorList>
            <person name="Taparia T."/>
            <person name="Krijger M."/>
            <person name="Haynes E."/>
            <person name="Elpinstone J.G."/>
            <person name="Noble R."/>
            <person name="Van Der Wolf J."/>
        </authorList>
    </citation>
    <scope>NUCLEOTIDE SEQUENCE [LARGE SCALE GENOMIC DNA]</scope>
    <source>
        <strain evidence="9 10">P7765</strain>
    </source>
</reference>
<dbReference type="GO" id="GO:0042597">
    <property type="term" value="C:periplasmic space"/>
    <property type="evidence" value="ECO:0007669"/>
    <property type="project" value="UniProtKB-SubCell"/>
</dbReference>
<keyword evidence="5 7" id="KW-0574">Periplasm</keyword>
<keyword evidence="7" id="KW-1005">Bacterial flagellum biogenesis</keyword>
<evidence type="ECO:0000313" key="10">
    <source>
        <dbReference type="Proteomes" id="UP000542695"/>
    </source>
</evidence>
<dbReference type="PANTHER" id="PTHR36307:SF1">
    <property type="entry name" value="FLAGELLA BASAL BODY P-RING FORMATION PROTEIN FLGA"/>
    <property type="match status" value="1"/>
</dbReference>
<comment type="function">
    <text evidence="6 7">Involved in the assembly process of the P-ring formation. It may associate with FlgF on the rod constituting a structure essential for the P-ring assembly or may act as a modulator protein for the P-ring assembly.</text>
</comment>
<dbReference type="Proteomes" id="UP000542695">
    <property type="component" value="Unassembled WGS sequence"/>
</dbReference>
<sequence>MLLCLAQASAAFAQDDALQARVRQLIEPRLPAGSRLTLLDIGQPVSRISACAVPRPYLVHPRRLPVGRVAMGVRCAGQDGVLGYLQVTVSAVGSYVVSARRIKAGEVIQANMLISRRGPLQDLPQGSALRAEQVVGRQAARGVERGAVLALKGVRERWLVERNRPVVLRAQGAGFTLSRNGKALDNGGLGNRVRVLGGDGRMLDAQVVGKNELLLRY</sequence>
<keyword evidence="9" id="KW-0969">Cilium</keyword>
<dbReference type="InterPro" id="IPR017585">
    <property type="entry name" value="SAF_FlgA"/>
</dbReference>
<evidence type="ECO:0000313" key="9">
    <source>
        <dbReference type="EMBL" id="NWC78726.1"/>
    </source>
</evidence>
<dbReference type="PANTHER" id="PTHR36307">
    <property type="entry name" value="FLAGELLA BASAL BODY P-RING FORMATION PROTEIN FLGA"/>
    <property type="match status" value="1"/>
</dbReference>
<dbReference type="Gene3D" id="2.30.30.760">
    <property type="match status" value="1"/>
</dbReference>
<keyword evidence="9" id="KW-0966">Cell projection</keyword>
<dbReference type="EMBL" id="JACARV010000002">
    <property type="protein sequence ID" value="NWC78726.1"/>
    <property type="molecule type" value="Genomic_DNA"/>
</dbReference>
<keyword evidence="9" id="KW-0282">Flagellum</keyword>
<name>A0A7Y8CZP2_PSEPU</name>
<dbReference type="InterPro" id="IPR039246">
    <property type="entry name" value="Flagellar_FlgA"/>
</dbReference>
<dbReference type="SUPFAM" id="SSF51269">
    <property type="entry name" value="AFP III-like domain"/>
    <property type="match status" value="1"/>
</dbReference>
<evidence type="ECO:0000256" key="7">
    <source>
        <dbReference type="RuleBase" id="RU362063"/>
    </source>
</evidence>
<dbReference type="AlphaFoldDB" id="A0A7Y8CZP2"/>
<evidence type="ECO:0000256" key="2">
    <source>
        <dbReference type="ARBA" id="ARBA00010474"/>
    </source>
</evidence>
<comment type="subcellular location">
    <subcellularLocation>
        <location evidence="1 7">Periplasm</location>
    </subcellularLocation>
</comment>
<dbReference type="NCBIfam" id="TIGR03170">
    <property type="entry name" value="flgA_cterm"/>
    <property type="match status" value="1"/>
</dbReference>
<comment type="similarity">
    <text evidence="2 7">Belongs to the FlgA family.</text>
</comment>